<evidence type="ECO:0000256" key="2">
    <source>
        <dbReference type="ARBA" id="ARBA00008835"/>
    </source>
</evidence>
<name>A0A0R3JU09_CALMK</name>
<dbReference type="InterPro" id="IPR025505">
    <property type="entry name" value="FHIPEP_CS"/>
</dbReference>
<evidence type="ECO:0000256" key="4">
    <source>
        <dbReference type="ARBA" id="ARBA00022692"/>
    </source>
</evidence>
<dbReference type="Pfam" id="PF00771">
    <property type="entry name" value="FHIPEP"/>
    <property type="match status" value="1"/>
</dbReference>
<keyword evidence="9" id="KW-1185">Reference proteome</keyword>
<feature type="transmembrane region" description="Helical" evidence="7">
    <location>
        <begin position="274"/>
        <end position="291"/>
    </location>
</feature>
<protein>
    <recommendedName>
        <fullName evidence="7">Flagellar biosynthesis protein FlhA</fullName>
    </recommendedName>
</protein>
<dbReference type="PROSITE" id="PS00994">
    <property type="entry name" value="FHIPEP"/>
    <property type="match status" value="1"/>
</dbReference>
<dbReference type="InterPro" id="IPR001712">
    <property type="entry name" value="T3SS_FHIPEP"/>
</dbReference>
<dbReference type="STRING" id="908809.ABG79_01236"/>
<evidence type="ECO:0000313" key="8">
    <source>
        <dbReference type="EMBL" id="KRQ87043.1"/>
    </source>
</evidence>
<evidence type="ECO:0000256" key="1">
    <source>
        <dbReference type="ARBA" id="ARBA00004651"/>
    </source>
</evidence>
<dbReference type="OrthoDB" id="9759185at2"/>
<keyword evidence="6 7" id="KW-0472">Membrane</keyword>
<sequence length="683" mass="74716">MQTNSTLKSNIDILIAFVIILIVLMIIIPLPTWLLDVFLALNLSISLVILLLTMFTTEVLEFSVFPTLLLITTLFRLGLNISSTRLILGQGQAGRIIEAFGNFVVGGNYVVGFILFIIIVVIQFVVITNGAGRVAEVAARFTLDAMPGKQMSIDADLNAGIISETEAKIRRKKLQQEADFYGAMDGASKFVKGDAIAGVVIVIINLIGGVLIGLLFFNLPALDALKKFALLTVGDGLVSQIPALLISTASGIIVTRSTSDTTLGKELAGQFTSYPKVLAIASGILTILALIPSLPHFLFLSLAAVCGLSAFMLSKDKKESKIKDDLKPEEIKPERKEPENVMQYLNVEPLEIEIGYGLIPLADVSSGGDLLDRIAGVRRQLALEMGIIVQPIRIRDNLQLATNEYTIKIKGTVVGKGEILVNHYLAIDVLGEGIPIDGIRTVEPTFGLPAVWIPDSKKDDAEIMGVTVVDPTTVLVTHLTEIIKKHAHELLGRQEVKMIIDNVKENYSAVVDELIPSLLSLGEVQKVLQNLLKERVPIRDLVTIMESLADNALNTKDIELLTEYVRISLGRVICKNLVDDSNTIRLITLHPSLEQMIADNIQKSFQGSYPALDPDTTRKIFEAVQSNIEISDFYNGQPIVMVSPRIRPAFRKLTEMVFPNLIVLSMNEIPADIQIETLGMVSI</sequence>
<keyword evidence="4 7" id="KW-0812">Transmembrane</keyword>
<dbReference type="PIRSF" id="PIRSF005419">
    <property type="entry name" value="FlhA"/>
    <property type="match status" value="1"/>
</dbReference>
<keyword evidence="7" id="KW-1005">Bacterial flagellum biogenesis</keyword>
<keyword evidence="8" id="KW-0282">Flagellum</keyword>
<dbReference type="Gene3D" id="3.40.50.12790">
    <property type="entry name" value="FHIPEP family, domain 4"/>
    <property type="match status" value="1"/>
</dbReference>
<keyword evidence="8" id="KW-0969">Cilium</keyword>
<dbReference type="PANTHER" id="PTHR30161">
    <property type="entry name" value="FLAGELLAR EXPORT PROTEIN, MEMBRANE FLHA SUBUNIT-RELATED"/>
    <property type="match status" value="1"/>
</dbReference>
<keyword evidence="8" id="KW-0966">Cell projection</keyword>
<dbReference type="GO" id="GO:0009306">
    <property type="term" value="P:protein secretion"/>
    <property type="evidence" value="ECO:0007669"/>
    <property type="project" value="InterPro"/>
</dbReference>
<dbReference type="PRINTS" id="PR00949">
    <property type="entry name" value="TYPE3IMAPROT"/>
</dbReference>
<evidence type="ECO:0000256" key="3">
    <source>
        <dbReference type="ARBA" id="ARBA00022475"/>
    </source>
</evidence>
<dbReference type="AlphaFoldDB" id="A0A0R3JU09"/>
<organism evidence="8 9">
    <name type="scientific">Caloramator mitchellensis</name>
    <dbReference type="NCBI Taxonomy" id="908809"/>
    <lineage>
        <taxon>Bacteria</taxon>
        <taxon>Bacillati</taxon>
        <taxon>Bacillota</taxon>
        <taxon>Clostridia</taxon>
        <taxon>Eubacteriales</taxon>
        <taxon>Clostridiaceae</taxon>
        <taxon>Caloramator</taxon>
    </lineage>
</organism>
<feature type="transmembrane region" description="Helical" evidence="7">
    <location>
        <begin position="109"/>
        <end position="131"/>
    </location>
</feature>
<feature type="transmembrane region" description="Helical" evidence="7">
    <location>
        <begin position="62"/>
        <end position="79"/>
    </location>
</feature>
<dbReference type="Gene3D" id="1.10.8.540">
    <property type="entry name" value="FHIPEP family, domain 3"/>
    <property type="match status" value="1"/>
</dbReference>
<keyword evidence="7" id="KW-1006">Bacterial flagellum protein export</keyword>
<comment type="subcellular location">
    <subcellularLocation>
        <location evidence="1 7">Cell membrane</location>
        <topology evidence="1 7">Multi-pass membrane protein</topology>
    </subcellularLocation>
</comment>
<evidence type="ECO:0000256" key="6">
    <source>
        <dbReference type="ARBA" id="ARBA00023136"/>
    </source>
</evidence>
<dbReference type="InterPro" id="IPR042193">
    <property type="entry name" value="FHIPEP_3"/>
</dbReference>
<evidence type="ECO:0000256" key="7">
    <source>
        <dbReference type="RuleBase" id="RU364093"/>
    </source>
</evidence>
<dbReference type="InterPro" id="IPR042194">
    <property type="entry name" value="FHIPEP_1"/>
</dbReference>
<keyword evidence="5 7" id="KW-1133">Transmembrane helix</keyword>
<keyword evidence="3 7" id="KW-1003">Cell membrane</keyword>
<dbReference type="PANTHER" id="PTHR30161:SF1">
    <property type="entry name" value="FLAGELLAR BIOSYNTHESIS PROTEIN FLHA-RELATED"/>
    <property type="match status" value="1"/>
</dbReference>
<dbReference type="Proteomes" id="UP000052015">
    <property type="component" value="Unassembled WGS sequence"/>
</dbReference>
<feature type="transmembrane region" description="Helical" evidence="7">
    <location>
        <begin position="195"/>
        <end position="217"/>
    </location>
</feature>
<dbReference type="GO" id="GO:0005886">
    <property type="term" value="C:plasma membrane"/>
    <property type="evidence" value="ECO:0007669"/>
    <property type="project" value="UniProtKB-SubCell"/>
</dbReference>
<dbReference type="InterPro" id="IPR042196">
    <property type="entry name" value="FHIPEP_4"/>
</dbReference>
<proteinExistence type="inferred from homology"/>
<dbReference type="NCBIfam" id="TIGR01398">
    <property type="entry name" value="FlhA"/>
    <property type="match status" value="1"/>
</dbReference>
<comment type="function">
    <text evidence="7">Required for formation of the rod structure of the flagellar apparatus. Together with FliI and FliH, may constitute the export apparatus of flagellin.</text>
</comment>
<keyword evidence="7" id="KW-0653">Protein transport</keyword>
<dbReference type="EMBL" id="LKHP01000005">
    <property type="protein sequence ID" value="KRQ87043.1"/>
    <property type="molecule type" value="Genomic_DNA"/>
</dbReference>
<accession>A0A0R3JU09</accession>
<feature type="transmembrane region" description="Helical" evidence="7">
    <location>
        <begin position="12"/>
        <end position="31"/>
    </location>
</feature>
<comment type="caution">
    <text evidence="8">The sequence shown here is derived from an EMBL/GenBank/DDBJ whole genome shotgun (WGS) entry which is preliminary data.</text>
</comment>
<comment type="similarity">
    <text evidence="2 7">Belongs to the FHIPEP (flagella/HR/invasion proteins export pore) family.</text>
</comment>
<reference evidence="8 9" key="1">
    <citation type="submission" date="2015-09" db="EMBL/GenBank/DDBJ databases">
        <title>Draft genome sequence of a Caloramator mitchellensis, a moderate thermophile from the Great Artesian Basin of Australia.</title>
        <authorList>
            <person name="Patel B.K."/>
        </authorList>
    </citation>
    <scope>NUCLEOTIDE SEQUENCE [LARGE SCALE GENOMIC DNA]</scope>
    <source>
        <strain evidence="8 9">VF08</strain>
    </source>
</reference>
<dbReference type="RefSeq" id="WP_057978189.1">
    <property type="nucleotide sequence ID" value="NZ_LKHP01000005.1"/>
</dbReference>
<dbReference type="PATRIC" id="fig|908809.3.peg.1243"/>
<gene>
    <name evidence="7 8" type="primary">flhA</name>
    <name evidence="8" type="ORF">ABG79_01236</name>
</gene>
<dbReference type="Gene3D" id="3.40.30.60">
    <property type="entry name" value="FHIPEP family, domain 1"/>
    <property type="match status" value="1"/>
</dbReference>
<comment type="caution">
    <text evidence="7">Lacks conserved residue(s) required for the propagation of feature annotation.</text>
</comment>
<evidence type="ECO:0000256" key="5">
    <source>
        <dbReference type="ARBA" id="ARBA00022989"/>
    </source>
</evidence>
<dbReference type="GO" id="GO:0044780">
    <property type="term" value="P:bacterial-type flagellum assembly"/>
    <property type="evidence" value="ECO:0007669"/>
    <property type="project" value="InterPro"/>
</dbReference>
<evidence type="ECO:0000313" key="9">
    <source>
        <dbReference type="Proteomes" id="UP000052015"/>
    </source>
</evidence>
<dbReference type="InterPro" id="IPR006301">
    <property type="entry name" value="FlhA"/>
</dbReference>
<keyword evidence="7" id="KW-0813">Transport</keyword>